<dbReference type="InterPro" id="IPR047047">
    <property type="entry name" value="GST_Omega-like_C"/>
</dbReference>
<keyword evidence="4" id="KW-1185">Reference proteome</keyword>
<sequence>MAVRRISFSCALLGIILGGLWLNGTLQVGEGITNYANKEGEFKRQNSQFRNFISNEPGSEFPPEKDRYHLYVSYACPWAHRTLIVRKLKGLEDIIGFTSVHWHMLEKGWRFIEEGEQVPGKNVTKDPLHPDYTHLRQLYFQIDQDYGGRFTVPTLWDKKKETIVSNESAEIIRMMYTQFDDLLSQQHKSVDLLPKSLERKIDESNDWTYNDINNGVYKSGFASSQEAYENNVHALFKSLDRAEAHLADNAASNSGPYYYGSNITEADVRLYTTIIRFDAVYVQHFKCNIRDIRSGYPYLHRWVRELYWNVPAFGPETTQFEHIKKHYTKSHKQINPFSITPVGPVPDILPLEEEVPAVKVAKKTG</sequence>
<dbReference type="SFLD" id="SFLDG01206">
    <property type="entry name" value="Xi.1"/>
    <property type="match status" value="1"/>
</dbReference>
<keyword evidence="1" id="KW-0732">Signal</keyword>
<gene>
    <name evidence="3" type="primary">ECM4</name>
    <name evidence="3" type="ORF">LTR24_003499</name>
</gene>
<organism evidence="3 4">
    <name type="scientific">Lithohypha guttulata</name>
    <dbReference type="NCBI Taxonomy" id="1690604"/>
    <lineage>
        <taxon>Eukaryota</taxon>
        <taxon>Fungi</taxon>
        <taxon>Dikarya</taxon>
        <taxon>Ascomycota</taxon>
        <taxon>Pezizomycotina</taxon>
        <taxon>Eurotiomycetes</taxon>
        <taxon>Chaetothyriomycetidae</taxon>
        <taxon>Chaetothyriales</taxon>
        <taxon>Trichomeriaceae</taxon>
        <taxon>Lithohypha</taxon>
    </lineage>
</organism>
<dbReference type="InterPro" id="IPR010987">
    <property type="entry name" value="Glutathione-S-Trfase_C-like"/>
</dbReference>
<dbReference type="SFLD" id="SFLDS00019">
    <property type="entry name" value="Glutathione_Transferase_(cytos"/>
    <property type="match status" value="1"/>
</dbReference>
<feature type="chain" id="PRO_5045634475" evidence="1">
    <location>
        <begin position="32"/>
        <end position="365"/>
    </location>
</feature>
<evidence type="ECO:0000256" key="1">
    <source>
        <dbReference type="SAM" id="SignalP"/>
    </source>
</evidence>
<reference evidence="3 4" key="1">
    <citation type="submission" date="2023-08" db="EMBL/GenBank/DDBJ databases">
        <title>Black Yeasts Isolated from many extreme environments.</title>
        <authorList>
            <person name="Coleine C."/>
            <person name="Stajich J.E."/>
            <person name="Selbmann L."/>
        </authorList>
    </citation>
    <scope>NUCLEOTIDE SEQUENCE [LARGE SCALE GENOMIC DNA]</scope>
    <source>
        <strain evidence="3 4">CCFEE 5885</strain>
    </source>
</reference>
<dbReference type="SUPFAM" id="SSF52833">
    <property type="entry name" value="Thioredoxin-like"/>
    <property type="match status" value="1"/>
</dbReference>
<accession>A0ABR0KEW6</accession>
<proteinExistence type="predicted"/>
<dbReference type="InterPro" id="IPR036282">
    <property type="entry name" value="Glutathione-S-Trfase_C_sf"/>
</dbReference>
<dbReference type="PANTHER" id="PTHR32419">
    <property type="entry name" value="GLUTATHIONYL-HYDROQUINONE REDUCTASE"/>
    <property type="match status" value="1"/>
</dbReference>
<evidence type="ECO:0000313" key="4">
    <source>
        <dbReference type="Proteomes" id="UP001345013"/>
    </source>
</evidence>
<dbReference type="PANTHER" id="PTHR32419:SF6">
    <property type="entry name" value="GLUTATHIONE S-TRANSFERASE OMEGA-LIKE 1-RELATED"/>
    <property type="match status" value="1"/>
</dbReference>
<dbReference type="InterPro" id="IPR036249">
    <property type="entry name" value="Thioredoxin-like_sf"/>
</dbReference>
<keyword evidence="3" id="KW-0560">Oxidoreductase</keyword>
<dbReference type="Gene3D" id="3.40.30.10">
    <property type="entry name" value="Glutaredoxin"/>
    <property type="match status" value="1"/>
</dbReference>
<dbReference type="PROSITE" id="PS50405">
    <property type="entry name" value="GST_CTER"/>
    <property type="match status" value="1"/>
</dbReference>
<dbReference type="Proteomes" id="UP001345013">
    <property type="component" value="Unassembled WGS sequence"/>
</dbReference>
<dbReference type="CDD" id="cd03190">
    <property type="entry name" value="GST_C_Omega_like"/>
    <property type="match status" value="1"/>
</dbReference>
<dbReference type="SUPFAM" id="SSF47616">
    <property type="entry name" value="GST C-terminal domain-like"/>
    <property type="match status" value="1"/>
</dbReference>
<dbReference type="InterPro" id="IPR016639">
    <property type="entry name" value="GST_Omega/GSH"/>
</dbReference>
<dbReference type="GO" id="GO:0016491">
    <property type="term" value="F:oxidoreductase activity"/>
    <property type="evidence" value="ECO:0007669"/>
    <property type="project" value="UniProtKB-KW"/>
</dbReference>
<feature type="domain" description="GST C-terminal" evidence="2">
    <location>
        <begin position="194"/>
        <end position="327"/>
    </location>
</feature>
<dbReference type="SFLD" id="SFLDG01148">
    <property type="entry name" value="Xi_(cytGST)"/>
    <property type="match status" value="1"/>
</dbReference>
<dbReference type="EC" id="1.8.5.7" evidence="3"/>
<evidence type="ECO:0000313" key="3">
    <source>
        <dbReference type="EMBL" id="KAK5094558.1"/>
    </source>
</evidence>
<dbReference type="InterPro" id="IPR040079">
    <property type="entry name" value="Glutathione_S-Trfase"/>
</dbReference>
<dbReference type="Gene3D" id="1.20.1050.10">
    <property type="match status" value="1"/>
</dbReference>
<dbReference type="EMBL" id="JAVRRG010000033">
    <property type="protein sequence ID" value="KAK5094558.1"/>
    <property type="molecule type" value="Genomic_DNA"/>
</dbReference>
<feature type="signal peptide" evidence="1">
    <location>
        <begin position="1"/>
        <end position="31"/>
    </location>
</feature>
<protein>
    <submittedName>
        <fullName evidence="3">S-glutathionyl-(Chloro)hydroquinone reductase</fullName>
        <ecNumber evidence="3">1.8.5.7</ecNumber>
    </submittedName>
</protein>
<dbReference type="Pfam" id="PF13410">
    <property type="entry name" value="GST_C_2"/>
    <property type="match status" value="1"/>
</dbReference>
<dbReference type="PIRSF" id="PIRSF015753">
    <property type="entry name" value="GST"/>
    <property type="match status" value="1"/>
</dbReference>
<dbReference type="InterPro" id="IPR004045">
    <property type="entry name" value="Glutathione_S-Trfase_N"/>
</dbReference>
<dbReference type="Pfam" id="PF13409">
    <property type="entry name" value="GST_N_2"/>
    <property type="match status" value="1"/>
</dbReference>
<name>A0ABR0KEW6_9EURO</name>
<comment type="caution">
    <text evidence="3">The sequence shown here is derived from an EMBL/GenBank/DDBJ whole genome shotgun (WGS) entry which is preliminary data.</text>
</comment>
<evidence type="ECO:0000259" key="2">
    <source>
        <dbReference type="PROSITE" id="PS50405"/>
    </source>
</evidence>